<keyword evidence="3 8" id="KW-0547">Nucleotide-binding</keyword>
<dbReference type="VEuPathDB" id="GiardiaDB:GL50803_0015344"/>
<sequence>VQKESMSTNDNLSSSSFAEHEPLEGDWLDNFLEEDEAGSHADDTLPLDSDAEREAFEKPLLPEQRYYAERAIDLRNTLERPQGNRFLGLFNDSILQGRSSFLDENPSENTLDTTITDQDRDKLYHLEYLRRSGRSWQPIEYTDVKLEKVQFTDVEGAISAFLIRPNDPMIRKQIVKEFYNFLCMYTDTPSVPELTAKLHDPESQGKPISDSYLRDLQSLGQSYTPLDEVTSITDTYVTRKSQPESRVPYYISQLLNLFQHRIVDSLTVNLLHLYKYKPALCKLVLEHPTETISIIDEATLFFVHRVESNYILSNNRITSRFLIPYLKPSDLVALGIDCAEYDLLEKSWKSLKSACLNKYVRLTGVVTTKSTRLPRLSQVTMLCRDCGAEMGPFNLSSRGTITTKETVRSDQQAIAFLPKRCINETCRSSKLYISTSGTTYEDFQRITVQEPPNSVVSGQLPEKKEVLLTGDLINKVKPGDMIVVCGVYRHIYDGKLNRRVGFPVFSTLIVANYVAKVSDVFFNFTADDSAAMTRLATTLSGDELDSLFLKAIAPSIHGMQVVKQAILMALVGGISHALDGGSGQAASRFTRGDLHMLILGDPGVSKSQLLKYVQHISPKCVYTSGKGSSAAGLTVSVKKSSVTGEFYLQAGALVLANGGICIIDELDKMNEIDRTALHQAMEQQTVSVAKAGIISTLEARAGIIAAANPVSGQYVSSLPVTCNLNIGDALMSRFDLICVVKDMVNYETDLAMSKFIVQQHCRAHPYVGEAIDYLTMYREEIGQLEARLQALEQPEDNKENTDASKAVRDEIDQLSGRYNRIVQTLTNLFGVDHTEAILGRGLVVDSDYPEFIDGELSSRQIVDLILGATDATGDRANIGPKHNNYILPQTFLTRYIFYARMMRPQLTKECQDIISKFYTNVRQMVTTGCTPITNRQIGTLFRLAEAHARLHLRKSVTKDDGNFAIRLFSALYVPQQKGALQYGVQNKLGTICNIERDKFGAIMAVLADCIRSAQVYKETQGGSEAVSEVRITPAYLKAECEIHNVEFISGFLQSPVLRRGYTLEYDASGTVTHIIKKYAS</sequence>
<dbReference type="GO" id="GO:0005524">
    <property type="term" value="F:ATP binding"/>
    <property type="evidence" value="ECO:0007669"/>
    <property type="project" value="UniProtKB-KW"/>
</dbReference>
<dbReference type="PRINTS" id="PR01657">
    <property type="entry name" value="MCMFAMILY"/>
</dbReference>
<dbReference type="AlphaFoldDB" id="V6TL59"/>
<evidence type="ECO:0000256" key="4">
    <source>
        <dbReference type="ARBA" id="ARBA00022801"/>
    </source>
</evidence>
<comment type="similarity">
    <text evidence="8">Belongs to the MCM family.</text>
</comment>
<dbReference type="EMBL" id="AHGT01000001">
    <property type="protein sequence ID" value="ESU39708.1"/>
    <property type="molecule type" value="Genomic_DNA"/>
</dbReference>
<dbReference type="InterPro" id="IPR027417">
    <property type="entry name" value="P-loop_NTPase"/>
</dbReference>
<comment type="caution">
    <text evidence="11">The sequence shown here is derived from an EMBL/GenBank/DDBJ whole genome shotgun (WGS) entry which is preliminary data.</text>
</comment>
<dbReference type="GO" id="GO:0000727">
    <property type="term" value="P:double-strand break repair via break-induced replication"/>
    <property type="evidence" value="ECO:0007669"/>
    <property type="project" value="TreeGrafter"/>
</dbReference>
<dbReference type="PANTHER" id="PTHR11630:SF44">
    <property type="entry name" value="DNA REPLICATION LICENSING FACTOR MCM2"/>
    <property type="match status" value="1"/>
</dbReference>
<evidence type="ECO:0000313" key="12">
    <source>
        <dbReference type="Proteomes" id="UP000018320"/>
    </source>
</evidence>
<evidence type="ECO:0000256" key="5">
    <source>
        <dbReference type="ARBA" id="ARBA00022806"/>
    </source>
</evidence>
<dbReference type="VEuPathDB" id="GiardiaDB:QR46_0275"/>
<dbReference type="GO" id="GO:0003697">
    <property type="term" value="F:single-stranded DNA binding"/>
    <property type="evidence" value="ECO:0007669"/>
    <property type="project" value="TreeGrafter"/>
</dbReference>
<reference evidence="11 12" key="2">
    <citation type="journal article" date="2013" name="Genome Biol. Evol.">
        <title>Genome sequencing of Giardia lamblia genotypes A2 and B isolates (DH and GS) and comparative analysis with the genomes of genotypes A1 and E (WB and Pig).</title>
        <authorList>
            <person name="Adam R.D."/>
            <person name="Dahlstrom E.W."/>
            <person name="Martens C.A."/>
            <person name="Bruno D.P."/>
            <person name="Barbian K.D."/>
            <person name="Ricklefs S.M."/>
            <person name="Hernandez M.M."/>
            <person name="Narla N.P."/>
            <person name="Patel R.B."/>
            <person name="Porcella S.F."/>
            <person name="Nash T.E."/>
        </authorList>
    </citation>
    <scope>NUCLEOTIDE SEQUENCE [LARGE SCALE GENOMIC DNA]</scope>
    <source>
        <strain evidence="11 12">DH</strain>
    </source>
</reference>
<evidence type="ECO:0000313" key="11">
    <source>
        <dbReference type="EMBL" id="ESU39708.1"/>
    </source>
</evidence>
<feature type="region of interest" description="Disordered" evidence="9">
    <location>
        <begin position="1"/>
        <end position="28"/>
    </location>
</feature>
<dbReference type="InterPro" id="IPR001208">
    <property type="entry name" value="MCM_dom"/>
</dbReference>
<reference evidence="12" key="1">
    <citation type="submission" date="2012-02" db="EMBL/GenBank/DDBJ databases">
        <title>Genome sequencing of Giardia lamblia Genotypes A2 and B isolates (DH and GS) and comparative analysis with the genomes of Genotypes A1 and E (WB and Pig).</title>
        <authorList>
            <person name="Adam R."/>
            <person name="Dahlstrom E."/>
            <person name="Martens C."/>
            <person name="Bruno D."/>
            <person name="Barbian K."/>
            <person name="Porcella S.F."/>
            <person name="Nash T."/>
        </authorList>
    </citation>
    <scope>NUCLEOTIDE SEQUENCE</scope>
    <source>
        <strain evidence="12">DH</strain>
    </source>
</reference>
<dbReference type="VEuPathDB" id="GiardiaDB:GL50581_4369"/>
<evidence type="ECO:0000256" key="6">
    <source>
        <dbReference type="ARBA" id="ARBA00022840"/>
    </source>
</evidence>
<dbReference type="PROSITE" id="PS50051">
    <property type="entry name" value="MCM_2"/>
    <property type="match status" value="1"/>
</dbReference>
<dbReference type="Gene3D" id="3.40.50.300">
    <property type="entry name" value="P-loop containing nucleotide triphosphate hydrolases"/>
    <property type="match status" value="1"/>
</dbReference>
<dbReference type="SMART" id="SM00350">
    <property type="entry name" value="MCM"/>
    <property type="match status" value="1"/>
</dbReference>
<protein>
    <recommendedName>
        <fullName evidence="1">DNA helicase</fullName>
        <ecNumber evidence="1">3.6.4.12</ecNumber>
    </recommendedName>
</protein>
<dbReference type="GO" id="GO:0005634">
    <property type="term" value="C:nucleus"/>
    <property type="evidence" value="ECO:0007669"/>
    <property type="project" value="TreeGrafter"/>
</dbReference>
<keyword evidence="2" id="KW-0235">DNA replication</keyword>
<evidence type="ECO:0000256" key="8">
    <source>
        <dbReference type="RuleBase" id="RU004070"/>
    </source>
</evidence>
<dbReference type="InterPro" id="IPR041562">
    <property type="entry name" value="MCM_lid"/>
</dbReference>
<feature type="domain" description="MCM C-terminal AAA(+) ATPase" evidence="10">
    <location>
        <begin position="544"/>
        <end position="756"/>
    </location>
</feature>
<dbReference type="InterPro" id="IPR027925">
    <property type="entry name" value="MCM_N"/>
</dbReference>
<dbReference type="SUPFAM" id="SSF50249">
    <property type="entry name" value="Nucleic acid-binding proteins"/>
    <property type="match status" value="1"/>
</dbReference>
<dbReference type="InterPro" id="IPR012340">
    <property type="entry name" value="NA-bd_OB-fold"/>
</dbReference>
<dbReference type="EC" id="3.6.4.12" evidence="1"/>
<evidence type="ECO:0000256" key="7">
    <source>
        <dbReference type="ARBA" id="ARBA00023125"/>
    </source>
</evidence>
<name>V6TL59_GIAIN</name>
<feature type="compositionally biased region" description="Low complexity" evidence="9">
    <location>
        <begin position="1"/>
        <end position="16"/>
    </location>
</feature>
<keyword evidence="7 8" id="KW-0238">DNA-binding</keyword>
<organism evidence="11 12">
    <name type="scientific">Giardia intestinalis</name>
    <name type="common">Giardia lamblia</name>
    <dbReference type="NCBI Taxonomy" id="5741"/>
    <lineage>
        <taxon>Eukaryota</taxon>
        <taxon>Metamonada</taxon>
        <taxon>Diplomonadida</taxon>
        <taxon>Hexamitidae</taxon>
        <taxon>Giardiinae</taxon>
        <taxon>Giardia</taxon>
    </lineage>
</organism>
<dbReference type="InterPro" id="IPR003593">
    <property type="entry name" value="AAA+_ATPase"/>
</dbReference>
<dbReference type="PANTHER" id="PTHR11630">
    <property type="entry name" value="DNA REPLICATION LICENSING FACTOR MCM FAMILY MEMBER"/>
    <property type="match status" value="1"/>
</dbReference>
<dbReference type="Gene3D" id="2.20.28.10">
    <property type="match status" value="1"/>
</dbReference>
<dbReference type="GO" id="GO:1902975">
    <property type="term" value="P:mitotic DNA replication initiation"/>
    <property type="evidence" value="ECO:0007669"/>
    <property type="project" value="TreeGrafter"/>
</dbReference>
<keyword evidence="5" id="KW-0347">Helicase</keyword>
<dbReference type="GO" id="GO:0017116">
    <property type="term" value="F:single-stranded DNA helicase activity"/>
    <property type="evidence" value="ECO:0007669"/>
    <property type="project" value="TreeGrafter"/>
</dbReference>
<evidence type="ECO:0000259" key="10">
    <source>
        <dbReference type="PROSITE" id="PS50051"/>
    </source>
</evidence>
<dbReference type="GO" id="GO:0042555">
    <property type="term" value="C:MCM complex"/>
    <property type="evidence" value="ECO:0007669"/>
    <property type="project" value="TreeGrafter"/>
</dbReference>
<accession>V6TL59</accession>
<dbReference type="Gene3D" id="3.30.1640.10">
    <property type="entry name" value="mini-chromosome maintenance (MCM) complex, chain A, domain 1"/>
    <property type="match status" value="1"/>
</dbReference>
<dbReference type="Pfam" id="PF14551">
    <property type="entry name" value="MCM_N"/>
    <property type="match status" value="1"/>
</dbReference>
<dbReference type="VEuPathDB" id="GiardiaDB:DHA2_15344"/>
<dbReference type="GO" id="GO:0016787">
    <property type="term" value="F:hydrolase activity"/>
    <property type="evidence" value="ECO:0007669"/>
    <property type="project" value="UniProtKB-KW"/>
</dbReference>
<dbReference type="SMART" id="SM00382">
    <property type="entry name" value="AAA"/>
    <property type="match status" value="1"/>
</dbReference>
<proteinExistence type="inferred from homology"/>
<dbReference type="SUPFAM" id="SSF52540">
    <property type="entry name" value="P-loop containing nucleoside triphosphate hydrolases"/>
    <property type="match status" value="1"/>
</dbReference>
<dbReference type="Pfam" id="PF17855">
    <property type="entry name" value="MCM_lid"/>
    <property type="match status" value="1"/>
</dbReference>
<dbReference type="Gene3D" id="2.40.50.140">
    <property type="entry name" value="Nucleic acid-binding proteins"/>
    <property type="match status" value="1"/>
</dbReference>
<dbReference type="InterPro" id="IPR031327">
    <property type="entry name" value="MCM"/>
</dbReference>
<dbReference type="Proteomes" id="UP000018320">
    <property type="component" value="Unassembled WGS sequence"/>
</dbReference>
<evidence type="ECO:0000256" key="1">
    <source>
        <dbReference type="ARBA" id="ARBA00012551"/>
    </source>
</evidence>
<dbReference type="GO" id="GO:0043138">
    <property type="term" value="F:3'-5' DNA helicase activity"/>
    <property type="evidence" value="ECO:0007669"/>
    <property type="project" value="TreeGrafter"/>
</dbReference>
<gene>
    <name evidence="11" type="ORF">DHA2_15344</name>
</gene>
<feature type="non-terminal residue" evidence="11">
    <location>
        <position position="1"/>
    </location>
</feature>
<evidence type="ECO:0000256" key="9">
    <source>
        <dbReference type="SAM" id="MobiDB-lite"/>
    </source>
</evidence>
<evidence type="ECO:0000256" key="3">
    <source>
        <dbReference type="ARBA" id="ARBA00022741"/>
    </source>
</evidence>
<keyword evidence="4" id="KW-0378">Hydrolase</keyword>
<dbReference type="InterPro" id="IPR033762">
    <property type="entry name" value="MCM_OB"/>
</dbReference>
<dbReference type="Pfam" id="PF00493">
    <property type="entry name" value="MCM"/>
    <property type="match status" value="1"/>
</dbReference>
<dbReference type="Pfam" id="PF17207">
    <property type="entry name" value="MCM_OB"/>
    <property type="match status" value="1"/>
</dbReference>
<evidence type="ECO:0000256" key="2">
    <source>
        <dbReference type="ARBA" id="ARBA00022705"/>
    </source>
</evidence>
<keyword evidence="6 8" id="KW-0067">ATP-binding</keyword>